<evidence type="ECO:0000256" key="2">
    <source>
        <dbReference type="ARBA" id="ARBA00022729"/>
    </source>
</evidence>
<dbReference type="SMART" id="SM00181">
    <property type="entry name" value="EGF"/>
    <property type="match status" value="2"/>
</dbReference>
<dbReference type="PROSITE" id="PS00010">
    <property type="entry name" value="ASX_HYDROXYL"/>
    <property type="match status" value="1"/>
</dbReference>
<reference evidence="12" key="1">
    <citation type="submission" date="2022-08" db="UniProtKB">
        <authorList>
            <consortium name="EnsemblMetazoa"/>
        </authorList>
    </citation>
    <scope>IDENTIFICATION</scope>
    <source>
        <strain evidence="12">05x7-T-G4-1.051#20</strain>
    </source>
</reference>
<keyword evidence="7" id="KW-0768">Sushi</keyword>
<dbReference type="InterPro" id="IPR036383">
    <property type="entry name" value="TSP1_rpt_sf"/>
</dbReference>
<dbReference type="EnsemblMetazoa" id="G19184.2">
    <property type="protein sequence ID" value="G19184.2:cds"/>
    <property type="gene ID" value="G19184"/>
</dbReference>
<dbReference type="GO" id="GO:0005509">
    <property type="term" value="F:calcium ion binding"/>
    <property type="evidence" value="ECO:0007669"/>
    <property type="project" value="InterPro"/>
</dbReference>
<dbReference type="OrthoDB" id="8962045at2759"/>
<evidence type="ECO:0000256" key="5">
    <source>
        <dbReference type="ARBA" id="ARBA00023180"/>
    </source>
</evidence>
<evidence type="ECO:0000256" key="3">
    <source>
        <dbReference type="ARBA" id="ARBA00022737"/>
    </source>
</evidence>
<dbReference type="FunFam" id="2.10.25.10:FF:000122">
    <property type="entry name" value="Protein crumbs homolog 2"/>
    <property type="match status" value="1"/>
</dbReference>
<dbReference type="Pfam" id="PF00084">
    <property type="entry name" value="Sushi"/>
    <property type="match status" value="1"/>
</dbReference>
<dbReference type="PROSITE" id="PS50092">
    <property type="entry name" value="TSP1"/>
    <property type="match status" value="1"/>
</dbReference>
<dbReference type="SMART" id="SM00179">
    <property type="entry name" value="EGF_CA"/>
    <property type="match status" value="1"/>
</dbReference>
<evidence type="ECO:0000259" key="11">
    <source>
        <dbReference type="PROSITE" id="PS50923"/>
    </source>
</evidence>
<comment type="caution">
    <text evidence="6">Lacks conserved residue(s) required for the propagation of feature annotation.</text>
</comment>
<keyword evidence="4 6" id="KW-1015">Disulfide bond</keyword>
<dbReference type="InterPro" id="IPR000884">
    <property type="entry name" value="TSP1_rpt"/>
</dbReference>
<dbReference type="SUPFAM" id="SSF57535">
    <property type="entry name" value="Complement control module/SCR domain"/>
    <property type="match status" value="2"/>
</dbReference>
<keyword evidence="1 6" id="KW-0245">EGF-like domain</keyword>
<evidence type="ECO:0000313" key="12">
    <source>
        <dbReference type="EnsemblMetazoa" id="G19184.2:cds"/>
    </source>
</evidence>
<dbReference type="PROSITE" id="PS00022">
    <property type="entry name" value="EGF_1"/>
    <property type="match status" value="1"/>
</dbReference>
<dbReference type="SUPFAM" id="SSF57196">
    <property type="entry name" value="EGF/Laminin"/>
    <property type="match status" value="1"/>
</dbReference>
<dbReference type="Gene3D" id="2.10.70.10">
    <property type="entry name" value="Complement Module, domain 1"/>
    <property type="match status" value="1"/>
</dbReference>
<evidence type="ECO:0000256" key="4">
    <source>
        <dbReference type="ARBA" id="ARBA00023157"/>
    </source>
</evidence>
<dbReference type="SUPFAM" id="SSF82895">
    <property type="entry name" value="TSP-1 type 1 repeat"/>
    <property type="match status" value="1"/>
</dbReference>
<feature type="chain" id="PRO_5042431094" description="Sushi, von Willebrand factor type A, EGF and pentraxin domain-containing protein 1" evidence="8">
    <location>
        <begin position="21"/>
        <end position="415"/>
    </location>
</feature>
<dbReference type="Pfam" id="PF02494">
    <property type="entry name" value="HYR"/>
    <property type="match status" value="1"/>
</dbReference>
<protein>
    <recommendedName>
        <fullName evidence="14">Sushi, von Willebrand factor type A, EGF and pentraxin domain-containing protein 1</fullName>
    </recommendedName>
</protein>
<dbReference type="Proteomes" id="UP000005408">
    <property type="component" value="Unassembled WGS sequence"/>
</dbReference>
<dbReference type="InterPro" id="IPR035976">
    <property type="entry name" value="Sushi/SCR/CCP_sf"/>
</dbReference>
<evidence type="ECO:0000256" key="1">
    <source>
        <dbReference type="ARBA" id="ARBA00022536"/>
    </source>
</evidence>
<keyword evidence="13" id="KW-1185">Reference proteome</keyword>
<feature type="disulfide bond" evidence="6">
    <location>
        <begin position="197"/>
        <end position="206"/>
    </location>
</feature>
<evidence type="ECO:0008006" key="14">
    <source>
        <dbReference type="Google" id="ProtNLM"/>
    </source>
</evidence>
<name>A0A8W8JGD2_MAGGI</name>
<dbReference type="PROSITE" id="PS50026">
    <property type="entry name" value="EGF_3"/>
    <property type="match status" value="1"/>
</dbReference>
<dbReference type="InterPro" id="IPR003410">
    <property type="entry name" value="HYR_dom"/>
</dbReference>
<proteinExistence type="predicted"/>
<evidence type="ECO:0000256" key="8">
    <source>
        <dbReference type="SAM" id="SignalP"/>
    </source>
</evidence>
<dbReference type="OMA" id="KPRCAFV"/>
<feature type="domain" description="EGF-like" evidence="9">
    <location>
        <begin position="171"/>
        <end position="207"/>
    </location>
</feature>
<feature type="signal peptide" evidence="8">
    <location>
        <begin position="1"/>
        <end position="20"/>
    </location>
</feature>
<feature type="domain" description="HYR" evidence="10">
    <location>
        <begin position="208"/>
        <end position="291"/>
    </location>
</feature>
<sequence length="415" mass="46523">MLKITLGVFLLTLLCHHSESGLAPTWYSCGCHWASWDAWSQCSESCGGGYRYRSRSVWGHDTPECEGFESCATSDMGNEYDHACNAVCDHGTYSSGMCRCPTGWYGRCCSNQIVCGNPGGISHGFVDGSFYVYGRVVVYHCNQYYNLTGGTRTQRCQSNSIWSGKKPRCAFVNSCHSNPCLNNGTCINGLDVYRCACSKSFTGVNCEIDIQPPEMNNCPNNMTQFSAEPVTYINWTAPTFVDPVGKPIRISTNYPLDSYSFPWGDFKVQYVALKPSNGMRTSCVFTIKIRPHPCKPLAIPENGAKVCNGWKKDYGEFCLAFCGPTYSLDIRYSHRQWYVCGTSGQWTPNALPNCTGTFLTAKTDDDRFRFNNCSSSDQIQKIQETYVAMFQTSAYNDFCTKFQDQCRRENVEILC</sequence>
<evidence type="ECO:0000259" key="9">
    <source>
        <dbReference type="PROSITE" id="PS50026"/>
    </source>
</evidence>
<keyword evidence="2 8" id="KW-0732">Signal</keyword>
<dbReference type="EnsemblMetazoa" id="G19184.4">
    <property type="protein sequence ID" value="G19184.4:cds"/>
    <property type="gene ID" value="G19184"/>
</dbReference>
<evidence type="ECO:0000256" key="6">
    <source>
        <dbReference type="PROSITE-ProRule" id="PRU00076"/>
    </source>
</evidence>
<dbReference type="Pfam" id="PF00008">
    <property type="entry name" value="EGF"/>
    <property type="match status" value="1"/>
</dbReference>
<dbReference type="SMART" id="SM00209">
    <property type="entry name" value="TSP1"/>
    <property type="match status" value="1"/>
</dbReference>
<evidence type="ECO:0000256" key="7">
    <source>
        <dbReference type="PROSITE-ProRule" id="PRU00302"/>
    </source>
</evidence>
<dbReference type="PROSITE" id="PS50923">
    <property type="entry name" value="SUSHI"/>
    <property type="match status" value="1"/>
</dbReference>
<dbReference type="Gene3D" id="2.20.100.10">
    <property type="entry name" value="Thrombospondin type-1 (TSP1) repeat"/>
    <property type="match status" value="1"/>
</dbReference>
<evidence type="ECO:0000259" key="10">
    <source>
        <dbReference type="PROSITE" id="PS50825"/>
    </source>
</evidence>
<keyword evidence="5" id="KW-0325">Glycoprotein</keyword>
<dbReference type="InterPro" id="IPR000436">
    <property type="entry name" value="Sushi_SCR_CCP_dom"/>
</dbReference>
<accession>A0A8W8JGD2</accession>
<keyword evidence="3" id="KW-0677">Repeat</keyword>
<dbReference type="Gene3D" id="2.10.25.10">
    <property type="entry name" value="Laminin"/>
    <property type="match status" value="1"/>
</dbReference>
<dbReference type="InterPro" id="IPR001881">
    <property type="entry name" value="EGF-like_Ca-bd_dom"/>
</dbReference>
<dbReference type="SMART" id="SM00032">
    <property type="entry name" value="CCP"/>
    <property type="match status" value="2"/>
</dbReference>
<dbReference type="CDD" id="cd00033">
    <property type="entry name" value="CCP"/>
    <property type="match status" value="1"/>
</dbReference>
<dbReference type="InterPro" id="IPR000152">
    <property type="entry name" value="EGF-type_Asp/Asn_hydroxyl_site"/>
</dbReference>
<feature type="domain" description="Sushi" evidence="11">
    <location>
        <begin position="113"/>
        <end position="171"/>
    </location>
</feature>
<dbReference type="AlphaFoldDB" id="A0A8W8JGD2"/>
<dbReference type="PROSITE" id="PS50825">
    <property type="entry name" value="HYR"/>
    <property type="match status" value="1"/>
</dbReference>
<organism evidence="12 13">
    <name type="scientific">Magallana gigas</name>
    <name type="common">Pacific oyster</name>
    <name type="synonym">Crassostrea gigas</name>
    <dbReference type="NCBI Taxonomy" id="29159"/>
    <lineage>
        <taxon>Eukaryota</taxon>
        <taxon>Metazoa</taxon>
        <taxon>Spiralia</taxon>
        <taxon>Lophotrochozoa</taxon>
        <taxon>Mollusca</taxon>
        <taxon>Bivalvia</taxon>
        <taxon>Autobranchia</taxon>
        <taxon>Pteriomorphia</taxon>
        <taxon>Ostreida</taxon>
        <taxon>Ostreoidea</taxon>
        <taxon>Ostreidae</taxon>
        <taxon>Magallana</taxon>
    </lineage>
</organism>
<evidence type="ECO:0000313" key="13">
    <source>
        <dbReference type="Proteomes" id="UP000005408"/>
    </source>
</evidence>
<dbReference type="CDD" id="cd00054">
    <property type="entry name" value="EGF_CA"/>
    <property type="match status" value="1"/>
</dbReference>
<dbReference type="InterPro" id="IPR000742">
    <property type="entry name" value="EGF"/>
</dbReference>